<evidence type="ECO:0000256" key="5">
    <source>
        <dbReference type="ARBA" id="ARBA00023136"/>
    </source>
</evidence>
<comment type="subcellular location">
    <subcellularLocation>
        <location evidence="1">Cell membrane</location>
        <topology evidence="1">Multi-pass membrane protein</topology>
    </subcellularLocation>
</comment>
<dbReference type="Pfam" id="PF07690">
    <property type="entry name" value="MFS_1"/>
    <property type="match status" value="2"/>
</dbReference>
<feature type="transmembrane region" description="Helical" evidence="6">
    <location>
        <begin position="249"/>
        <end position="270"/>
    </location>
</feature>
<sequence length="411" mass="40574">MVAAAAGVDALSTRLRAGALLTALLLGGASAWSLTAAGAGVTDLAPAYDTSLVGIGLLTTAFGVPYAIGQIPAGMLIDRIGVRPAALLGLGMTLLAYLAASLAPVMSLAIGARAVAGAGSAVCFVAGVEVARRAGLGPTALGFFGGASLAVGGAAVAVVPAAGGVLGWRSAWLTCALAAALAIVSVALHRTPPVPLTPPRQSGPGASVLRDRELHRLALVQAVNFGMAVVLSVWAATVLERTWGAAPGAAAGLASVILLCATVSQPLGGYLNGRYPDRARRITLSALVGCAAGTALLAMPSHVAVALVAVTVIGIMSGLPFAGLVTAAQARRPERPAAAVGLLNGLANGVILLGTPLLGAAIDHSWTTAALLAVAGLWLAPLLALPHMWRKGPRHRVTGPLPASGGAGPPR</sequence>
<dbReference type="RefSeq" id="WP_143087248.1">
    <property type="nucleotide sequence ID" value="NZ_FOSW01000018.1"/>
</dbReference>
<dbReference type="PANTHER" id="PTHR43124">
    <property type="entry name" value="PURINE EFFLUX PUMP PBUE"/>
    <property type="match status" value="1"/>
</dbReference>
<evidence type="ECO:0000256" key="4">
    <source>
        <dbReference type="ARBA" id="ARBA00022989"/>
    </source>
</evidence>
<dbReference type="GO" id="GO:0022857">
    <property type="term" value="F:transmembrane transporter activity"/>
    <property type="evidence" value="ECO:0007669"/>
    <property type="project" value="InterPro"/>
</dbReference>
<dbReference type="AlphaFoldDB" id="A0A1I4KKW6"/>
<feature type="transmembrane region" description="Helical" evidence="6">
    <location>
        <begin position="80"/>
        <end position="100"/>
    </location>
</feature>
<keyword evidence="3 6" id="KW-0812">Transmembrane</keyword>
<feature type="domain" description="Major facilitator superfamily (MFS) profile" evidence="7">
    <location>
        <begin position="19"/>
        <end position="393"/>
    </location>
</feature>
<feature type="transmembrane region" description="Helical" evidence="6">
    <location>
        <begin position="217"/>
        <end position="237"/>
    </location>
</feature>
<dbReference type="PANTHER" id="PTHR43124:SF3">
    <property type="entry name" value="CHLORAMPHENICOL EFFLUX PUMP RV0191"/>
    <property type="match status" value="1"/>
</dbReference>
<keyword evidence="2" id="KW-1003">Cell membrane</keyword>
<dbReference type="InParanoid" id="A0A1I4KKW6"/>
<dbReference type="STRING" id="504800.SAMN04488085_11824"/>
<keyword evidence="9" id="KW-1185">Reference proteome</keyword>
<proteinExistence type="predicted"/>
<evidence type="ECO:0000313" key="8">
    <source>
        <dbReference type="EMBL" id="SFL79404.1"/>
    </source>
</evidence>
<dbReference type="InterPro" id="IPR011701">
    <property type="entry name" value="MFS"/>
</dbReference>
<dbReference type="SUPFAM" id="SSF103473">
    <property type="entry name" value="MFS general substrate transporter"/>
    <property type="match status" value="1"/>
</dbReference>
<dbReference type="GO" id="GO:0005886">
    <property type="term" value="C:plasma membrane"/>
    <property type="evidence" value="ECO:0007669"/>
    <property type="project" value="UniProtKB-SubCell"/>
</dbReference>
<dbReference type="PROSITE" id="PS50850">
    <property type="entry name" value="MFS"/>
    <property type="match status" value="1"/>
</dbReference>
<accession>A0A1I4KKW6</accession>
<dbReference type="InterPro" id="IPR020846">
    <property type="entry name" value="MFS_dom"/>
</dbReference>
<name>A0A1I4KKW6_9ACTN</name>
<evidence type="ECO:0000256" key="6">
    <source>
        <dbReference type="SAM" id="Phobius"/>
    </source>
</evidence>
<dbReference type="OrthoDB" id="5150294at2"/>
<feature type="transmembrane region" description="Helical" evidence="6">
    <location>
        <begin position="337"/>
        <end position="362"/>
    </location>
</feature>
<dbReference type="InterPro" id="IPR036259">
    <property type="entry name" value="MFS_trans_sf"/>
</dbReference>
<dbReference type="Gene3D" id="1.20.1250.20">
    <property type="entry name" value="MFS general substrate transporter like domains"/>
    <property type="match status" value="2"/>
</dbReference>
<keyword evidence="4 6" id="KW-1133">Transmembrane helix</keyword>
<reference evidence="8 9" key="1">
    <citation type="submission" date="2016-10" db="EMBL/GenBank/DDBJ databases">
        <authorList>
            <person name="de Groot N.N."/>
        </authorList>
    </citation>
    <scope>NUCLEOTIDE SEQUENCE [LARGE SCALE GENOMIC DNA]</scope>
    <source>
        <strain evidence="8 9">DSM 45317</strain>
    </source>
</reference>
<dbReference type="InterPro" id="IPR050189">
    <property type="entry name" value="MFS_Efflux_Transporters"/>
</dbReference>
<feature type="transmembrane region" description="Helical" evidence="6">
    <location>
        <begin position="305"/>
        <end position="325"/>
    </location>
</feature>
<dbReference type="EMBL" id="FOSW01000018">
    <property type="protein sequence ID" value="SFL79404.1"/>
    <property type="molecule type" value="Genomic_DNA"/>
</dbReference>
<evidence type="ECO:0000256" key="1">
    <source>
        <dbReference type="ARBA" id="ARBA00004651"/>
    </source>
</evidence>
<feature type="transmembrane region" description="Helical" evidence="6">
    <location>
        <begin position="368"/>
        <end position="386"/>
    </location>
</feature>
<feature type="transmembrane region" description="Helical" evidence="6">
    <location>
        <begin position="106"/>
        <end position="128"/>
    </location>
</feature>
<feature type="transmembrane region" description="Helical" evidence="6">
    <location>
        <begin position="140"/>
        <end position="159"/>
    </location>
</feature>
<organism evidence="8 9">
    <name type="scientific">Geodermatophilus ruber</name>
    <dbReference type="NCBI Taxonomy" id="504800"/>
    <lineage>
        <taxon>Bacteria</taxon>
        <taxon>Bacillati</taxon>
        <taxon>Actinomycetota</taxon>
        <taxon>Actinomycetes</taxon>
        <taxon>Geodermatophilales</taxon>
        <taxon>Geodermatophilaceae</taxon>
        <taxon>Geodermatophilus</taxon>
    </lineage>
</organism>
<feature type="transmembrane region" description="Helical" evidence="6">
    <location>
        <begin position="171"/>
        <end position="188"/>
    </location>
</feature>
<evidence type="ECO:0000313" key="9">
    <source>
        <dbReference type="Proteomes" id="UP000199152"/>
    </source>
</evidence>
<evidence type="ECO:0000256" key="3">
    <source>
        <dbReference type="ARBA" id="ARBA00022692"/>
    </source>
</evidence>
<feature type="transmembrane region" description="Helical" evidence="6">
    <location>
        <begin position="47"/>
        <end position="68"/>
    </location>
</feature>
<keyword evidence="5 6" id="KW-0472">Membrane</keyword>
<protein>
    <submittedName>
        <fullName evidence="8">Major Facilitator Superfamily protein</fullName>
    </submittedName>
</protein>
<feature type="transmembrane region" description="Helical" evidence="6">
    <location>
        <begin position="282"/>
        <end position="299"/>
    </location>
</feature>
<evidence type="ECO:0000256" key="2">
    <source>
        <dbReference type="ARBA" id="ARBA00022475"/>
    </source>
</evidence>
<dbReference type="Proteomes" id="UP000199152">
    <property type="component" value="Unassembled WGS sequence"/>
</dbReference>
<evidence type="ECO:0000259" key="7">
    <source>
        <dbReference type="PROSITE" id="PS50850"/>
    </source>
</evidence>
<gene>
    <name evidence="8" type="ORF">SAMN04488085_11824</name>
</gene>